<dbReference type="EMBL" id="BMAU01021255">
    <property type="protein sequence ID" value="GFY05585.1"/>
    <property type="molecule type" value="Genomic_DNA"/>
</dbReference>
<accession>A0A8X6VGW0</accession>
<proteinExistence type="predicted"/>
<protein>
    <submittedName>
        <fullName evidence="1">Uncharacterized protein K02A2.6-like</fullName>
    </submittedName>
</protein>
<organism evidence="1 2">
    <name type="scientific">Trichonephila clavipes</name>
    <name type="common">Golden silk orbweaver</name>
    <name type="synonym">Nephila clavipes</name>
    <dbReference type="NCBI Taxonomy" id="2585209"/>
    <lineage>
        <taxon>Eukaryota</taxon>
        <taxon>Metazoa</taxon>
        <taxon>Ecdysozoa</taxon>
        <taxon>Arthropoda</taxon>
        <taxon>Chelicerata</taxon>
        <taxon>Arachnida</taxon>
        <taxon>Araneae</taxon>
        <taxon>Araneomorphae</taxon>
        <taxon>Entelegynae</taxon>
        <taxon>Araneoidea</taxon>
        <taxon>Nephilidae</taxon>
        <taxon>Trichonephila</taxon>
    </lineage>
</organism>
<dbReference type="AlphaFoldDB" id="A0A8X6VGW0"/>
<evidence type="ECO:0000313" key="2">
    <source>
        <dbReference type="Proteomes" id="UP000887159"/>
    </source>
</evidence>
<evidence type="ECO:0000313" key="1">
    <source>
        <dbReference type="EMBL" id="GFY05585.1"/>
    </source>
</evidence>
<name>A0A8X6VGW0_TRICX</name>
<sequence length="184" mass="20681">MDSLGLGQMSSNFGKYHFSDIVDKVYKANGEECLNVKYTNEGKLFPFSDLEIAVSRFGNFERMNGEIFPGTISFVPNSCTNYDLMISCDVIKQAHLNISPTGLKFSQILRPSDSANENFIMTISDDSPTFDIGPNVSQHNQSEVKQLLSTRMPKKTKTVNIELDIALTDDEPIFHKSRRLPFAE</sequence>
<comment type="caution">
    <text evidence="1">The sequence shown here is derived from an EMBL/GenBank/DDBJ whole genome shotgun (WGS) entry which is preliminary data.</text>
</comment>
<keyword evidence="2" id="KW-1185">Reference proteome</keyword>
<dbReference type="Proteomes" id="UP000887159">
    <property type="component" value="Unassembled WGS sequence"/>
</dbReference>
<gene>
    <name evidence="1" type="ORF">TNCV_4402521</name>
</gene>
<reference evidence="1" key="1">
    <citation type="submission" date="2020-08" db="EMBL/GenBank/DDBJ databases">
        <title>Multicomponent nature underlies the extraordinary mechanical properties of spider dragline silk.</title>
        <authorList>
            <person name="Kono N."/>
            <person name="Nakamura H."/>
            <person name="Mori M."/>
            <person name="Yoshida Y."/>
            <person name="Ohtoshi R."/>
            <person name="Malay A.D."/>
            <person name="Moran D.A.P."/>
            <person name="Tomita M."/>
            <person name="Numata K."/>
            <person name="Arakawa K."/>
        </authorList>
    </citation>
    <scope>NUCLEOTIDE SEQUENCE</scope>
</reference>